<reference evidence="1 2" key="1">
    <citation type="journal article" date="2012" name="J. Bacteriol.">
        <title>Genome sequence of the highly efficient arsenite-oxidizing bacterium Achromobacter arsenitoxydans SY8.</title>
        <authorList>
            <person name="Li X."/>
            <person name="Hu Y."/>
            <person name="Gong J."/>
            <person name="Lin Y."/>
            <person name="Johnstone L."/>
            <person name="Rensing C."/>
            <person name="Wang G."/>
        </authorList>
    </citation>
    <scope>NUCLEOTIDE SEQUENCE [LARGE SCALE GENOMIC DNA]</scope>
    <source>
        <strain evidence="1 2">SY8</strain>
    </source>
</reference>
<evidence type="ECO:0000313" key="2">
    <source>
        <dbReference type="Proteomes" id="UP000003113"/>
    </source>
</evidence>
<protein>
    <submittedName>
        <fullName evidence="1">Uncharacterized protein</fullName>
    </submittedName>
</protein>
<evidence type="ECO:0000313" key="1">
    <source>
        <dbReference type="EMBL" id="EHK65522.1"/>
    </source>
</evidence>
<dbReference type="Proteomes" id="UP000003113">
    <property type="component" value="Unassembled WGS sequence"/>
</dbReference>
<accession>H0F889</accession>
<dbReference type="AlphaFoldDB" id="H0F889"/>
<comment type="caution">
    <text evidence="1">The sequence shown here is derived from an EMBL/GenBank/DDBJ whole genome shotgun (WGS) entry which is preliminary data.</text>
</comment>
<gene>
    <name evidence="1" type="ORF">KYC_14937</name>
</gene>
<dbReference type="STRING" id="477184.KYC_14937"/>
<organism evidence="1 2">
    <name type="scientific">Achromobacter arsenitoxydans SY8</name>
    <dbReference type="NCBI Taxonomy" id="477184"/>
    <lineage>
        <taxon>Bacteria</taxon>
        <taxon>Pseudomonadati</taxon>
        <taxon>Pseudomonadota</taxon>
        <taxon>Betaproteobacteria</taxon>
        <taxon>Burkholderiales</taxon>
        <taxon>Alcaligenaceae</taxon>
        <taxon>Achromobacter</taxon>
    </lineage>
</organism>
<name>H0F889_9BURK</name>
<proteinExistence type="predicted"/>
<sequence length="96" mass="10592">MADGLLTEWMRCLPILISLANNRRKRMPGDGTSLLPGLSHLAQQVRHQLPEPRRLVHESTSADRLPGLSSRGVFVANATFKPAAARLPIQYASFFA</sequence>
<dbReference type="EMBL" id="AGUF01000052">
    <property type="protein sequence ID" value="EHK65522.1"/>
    <property type="molecule type" value="Genomic_DNA"/>
</dbReference>
<keyword evidence="2" id="KW-1185">Reference proteome</keyword>